<evidence type="ECO:0000256" key="1">
    <source>
        <dbReference type="SAM" id="MobiDB-lite"/>
    </source>
</evidence>
<evidence type="ECO:0000313" key="3">
    <source>
        <dbReference type="Proteomes" id="UP001175000"/>
    </source>
</evidence>
<dbReference type="Proteomes" id="UP001175000">
    <property type="component" value="Unassembled WGS sequence"/>
</dbReference>
<feature type="region of interest" description="Disordered" evidence="1">
    <location>
        <begin position="1"/>
        <end position="40"/>
    </location>
</feature>
<dbReference type="EMBL" id="JAULSU010000007">
    <property type="protein sequence ID" value="KAK0611191.1"/>
    <property type="molecule type" value="Genomic_DNA"/>
</dbReference>
<sequence>MRKRPTKKLCTSRPKQEKKPKRLPRQPKQLSYPHPQSPDIQAATPLALLTEAPRSLQSGLPNTHCWVQRRRILKTTSDQPKLPPRHTLKSSLPPNFETSGSTRQRPSNCKPPLRLWLPRRPVLTSRVGDFMMNVCEFGLLSETSRCTSTEPAISPLILKCLSSADHCLNFKPRSEFHHLPNTYAMAREISELSRQLQAGLKQHANKTPPLPFCELEPLLTAAIFKTRQLGSQIISPLETVALATSEEPISLLLEHSERLLD</sequence>
<protein>
    <submittedName>
        <fullName evidence="2">Uncharacterized protein</fullName>
    </submittedName>
</protein>
<proteinExistence type="predicted"/>
<organism evidence="2 3">
    <name type="scientific">Immersiella caudata</name>
    <dbReference type="NCBI Taxonomy" id="314043"/>
    <lineage>
        <taxon>Eukaryota</taxon>
        <taxon>Fungi</taxon>
        <taxon>Dikarya</taxon>
        <taxon>Ascomycota</taxon>
        <taxon>Pezizomycotina</taxon>
        <taxon>Sordariomycetes</taxon>
        <taxon>Sordariomycetidae</taxon>
        <taxon>Sordariales</taxon>
        <taxon>Lasiosphaeriaceae</taxon>
        <taxon>Immersiella</taxon>
    </lineage>
</organism>
<feature type="region of interest" description="Disordered" evidence="1">
    <location>
        <begin position="75"/>
        <end position="111"/>
    </location>
</feature>
<gene>
    <name evidence="2" type="ORF">B0T14DRAFT_323496</name>
</gene>
<accession>A0AA39T1J4</accession>
<name>A0AA39T1J4_9PEZI</name>
<feature type="compositionally biased region" description="Polar residues" evidence="1">
    <location>
        <begin position="89"/>
        <end position="107"/>
    </location>
</feature>
<keyword evidence="3" id="KW-1185">Reference proteome</keyword>
<dbReference type="AlphaFoldDB" id="A0AA39T1J4"/>
<comment type="caution">
    <text evidence="2">The sequence shown here is derived from an EMBL/GenBank/DDBJ whole genome shotgun (WGS) entry which is preliminary data.</text>
</comment>
<evidence type="ECO:0000313" key="2">
    <source>
        <dbReference type="EMBL" id="KAK0611191.1"/>
    </source>
</evidence>
<feature type="compositionally biased region" description="Basic residues" evidence="1">
    <location>
        <begin position="16"/>
        <end position="25"/>
    </location>
</feature>
<reference evidence="2" key="1">
    <citation type="submission" date="2023-06" db="EMBL/GenBank/DDBJ databases">
        <title>Genome-scale phylogeny and comparative genomics of the fungal order Sordariales.</title>
        <authorList>
            <consortium name="Lawrence Berkeley National Laboratory"/>
            <person name="Hensen N."/>
            <person name="Bonometti L."/>
            <person name="Westerberg I."/>
            <person name="Brannstrom I.O."/>
            <person name="Guillou S."/>
            <person name="Cros-Aarteil S."/>
            <person name="Calhoun S."/>
            <person name="Haridas S."/>
            <person name="Kuo A."/>
            <person name="Mondo S."/>
            <person name="Pangilinan J."/>
            <person name="Riley R."/>
            <person name="Labutti K."/>
            <person name="Andreopoulos B."/>
            <person name="Lipzen A."/>
            <person name="Chen C."/>
            <person name="Yanf M."/>
            <person name="Daum C."/>
            <person name="Ng V."/>
            <person name="Clum A."/>
            <person name="Steindorff A."/>
            <person name="Ohm R."/>
            <person name="Martin F."/>
            <person name="Silar P."/>
            <person name="Natvig D."/>
            <person name="Lalanne C."/>
            <person name="Gautier V."/>
            <person name="Ament-Velasquez S.L."/>
            <person name="Kruys A."/>
            <person name="Hutchinson M.I."/>
            <person name="Powell A.J."/>
            <person name="Barry K."/>
            <person name="Miller A.N."/>
            <person name="Grigoriev I.V."/>
            <person name="Debuchy R."/>
            <person name="Gladieux P."/>
            <person name="Thoren M.H."/>
            <person name="Johannesson H."/>
        </authorList>
    </citation>
    <scope>NUCLEOTIDE SEQUENCE</scope>
    <source>
        <strain evidence="2">CBS 606.72</strain>
    </source>
</reference>